<dbReference type="Proteomes" id="UP000001424">
    <property type="component" value="Chromosome"/>
</dbReference>
<dbReference type="KEGG" id="cvi:CV_3544"/>
<protein>
    <submittedName>
        <fullName evidence="1">Uncharacterized protein</fullName>
    </submittedName>
</protein>
<name>Q7NS82_CHRVO</name>
<proteinExistence type="predicted"/>
<organism evidence="1 2">
    <name type="scientific">Chromobacterium violaceum (strain ATCC 12472 / DSM 30191 / JCM 1249 / CCUG 213 / NBRC 12614 / NCIMB 9131 / NCTC 9757 / MK)</name>
    <dbReference type="NCBI Taxonomy" id="243365"/>
    <lineage>
        <taxon>Bacteria</taxon>
        <taxon>Pseudomonadati</taxon>
        <taxon>Pseudomonadota</taxon>
        <taxon>Betaproteobacteria</taxon>
        <taxon>Neisseriales</taxon>
        <taxon>Chromobacteriaceae</taxon>
        <taxon>Chromobacterium</taxon>
    </lineage>
</organism>
<keyword evidence="2" id="KW-1185">Reference proteome</keyword>
<evidence type="ECO:0000313" key="1">
    <source>
        <dbReference type="EMBL" id="AAQ61206.1"/>
    </source>
</evidence>
<sequence length="101" mass="10891">MSKAHPPRGSLEEDLLTGLAVYWKGEGRVPRGDGMSAVAKRGATRRIMDIVLDFAWALRDSGRLRRLSVGGCSDFAISSCLFPCSLQGSSRGLESGERHGI</sequence>
<dbReference type="HOGENOM" id="CLU_2286488_0_0_4"/>
<gene>
    <name evidence="1" type="ordered locus">CV_3544</name>
</gene>
<dbReference type="AlphaFoldDB" id="Q7NS82"/>
<accession>Q7NS82</accession>
<evidence type="ECO:0000313" key="2">
    <source>
        <dbReference type="Proteomes" id="UP000001424"/>
    </source>
</evidence>
<reference evidence="1 2" key="1">
    <citation type="journal article" date="2003" name="Proc. Natl. Acad. Sci. U.S.A.">
        <title>The complete genome sequence of Chromobacterium violaceum reveals remarkable and exploitable bacterial adaptability.</title>
        <authorList>
            <person name="Vasconcelos A.T.R."/>
            <person name="de Almeida D.F."/>
            <person name="Almeida F.C."/>
            <person name="de Almeida L.G.P."/>
            <person name="de Almeida R."/>
            <person name="Goncalves J.A.A."/>
            <person name="Andrade E.M."/>
            <person name="Antonio R.V."/>
            <person name="Araripe J."/>
            <person name="de Araujo M.F.F."/>
            <person name="Filho S.A."/>
            <person name="Azevedo V."/>
            <person name="Batista A.J."/>
            <person name="Bataus L.A.M."/>
            <person name="Batista J.S."/>
            <person name="Belo A."/>
            <person name="vander Berg C."/>
            <person name="Blamey J."/>
            <person name="Bogo M."/>
            <person name="Bonato S."/>
            <person name="Bordignon J."/>
            <person name="Brito C.A."/>
            <person name="Brocchi M."/>
            <person name="Burity H.A."/>
            <person name="Camargo A.A."/>
            <person name="Cardoso D.D.P."/>
            <person name="Carneiro N.P."/>
            <person name="Carraro D.M."/>
            <person name="Carvalho C.M.B."/>
            <person name="Cascardo J.C.M."/>
            <person name="Cavada B.S."/>
            <person name="Chueire L.M.O."/>
            <person name="Pasa T.B.C."/>
            <person name="Duran N."/>
            <person name="Fagundes N."/>
            <person name="Falcao C.L."/>
            <person name="Fantinatti F."/>
            <person name="Farias I.P."/>
            <person name="Felipe M.S.S."/>
            <person name="Ferrari L.P."/>
            <person name="Ferro J.A."/>
            <person name="Ferro M.I.T."/>
            <person name="Franco G.R."/>
            <person name="Freitas N.S.A."/>
            <person name="Furlan L.R."/>
            <person name="Gazzinelli R.T."/>
            <person name="Gomes E.A."/>
            <person name="Goncalves P.R."/>
            <person name="Grangeiro T.B."/>
            <person name="Grattapaglia D."/>
            <person name="Grisard E.C."/>
            <person name="Guimaraes C.T."/>
            <person name="Hanna E.S."/>
            <person name="Hungria M."/>
            <person name="Jardim S.N."/>
            <person name="Laurino J."/>
            <person name="Leoi L.C.T."/>
            <person name="Fassarella L."/>
            <person name="Lima A."/>
            <person name="Loureiro M.F."/>
            <person name="Lyra M.C.P."/>
            <person name="Macedo M."/>
            <person name="Madeira H.M.F."/>
            <person name="Manfio G.P."/>
            <person name="Maranhao A.Q."/>
            <person name="Martins W.S."/>
            <person name="di Mauro S.M.Z."/>
            <person name="de Medeiros S.R.B."/>
            <person name="Meissner R.D.V."/>
            <person name="Menck C.F.M."/>
            <person name="Moreira M.A.M."/>
            <person name="Nascimento F.F."/>
            <person name="Nicolas M.F."/>
            <person name="Oliveira J.G."/>
            <person name="Oliveira S.C."/>
            <person name="Paixao R.F.C."/>
            <person name="Parente J.A."/>
            <person name="Pedrosa F.O."/>
            <person name="Pena S.J.D."/>
            <person name="Perreira J.O."/>
            <person name="Perreira M."/>
            <person name="Pinto L.S.R.C."/>
            <person name="Pinto L.S."/>
            <person name="Porto J.I.R."/>
            <person name="Potrich D.P."/>
            <person name="Neto C.E.R."/>
            <person name="Reis A.M.M."/>
            <person name="Rigo L.U."/>
            <person name="Rondinelli E."/>
            <person name="dos Santos E.B.P."/>
            <person name="Santos F.R."/>
            <person name="Schneider M.P.C."/>
            <person name="Seuanez H.N."/>
            <person name="Silva A.M.R."/>
            <person name="da Silva A.L.C."/>
            <person name="Silva D.W."/>
            <person name="Silva R."/>
            <person name="Simoes I.C."/>
            <person name="Simon D."/>
            <person name="Soares C.M.A."/>
            <person name="Soares R.B.A."/>
            <person name="Souza E.M."/>
            <person name="Souza K.R.L."/>
            <person name="Souza R.C."/>
            <person name="Steffens M.B.R."/>
            <person name="Steindel M."/>
            <person name="Teixeira S.R."/>
            <person name="Urmenyi T."/>
            <person name="Vettore A."/>
            <person name="Wassem R."/>
            <person name="Zaha A."/>
            <person name="Simpson A.J.G."/>
        </authorList>
    </citation>
    <scope>NUCLEOTIDE SEQUENCE [LARGE SCALE GENOMIC DNA]</scope>
    <source>
        <strain evidence="2">ATCC 12472 / DSM 30191 / JCM 1249 / NBRC 12614 / NCIMB 9131 / NCTC 9757</strain>
    </source>
</reference>
<dbReference type="EMBL" id="AE016825">
    <property type="protein sequence ID" value="AAQ61206.1"/>
    <property type="molecule type" value="Genomic_DNA"/>
</dbReference>